<dbReference type="OrthoDB" id="5582182at2759"/>
<feature type="region of interest" description="Disordered" evidence="1">
    <location>
        <begin position="80"/>
        <end position="128"/>
    </location>
</feature>
<feature type="region of interest" description="Disordered" evidence="1">
    <location>
        <begin position="39"/>
        <end position="60"/>
    </location>
</feature>
<organism evidence="2 3">
    <name type="scientific">Austropuccinia psidii MF-1</name>
    <dbReference type="NCBI Taxonomy" id="1389203"/>
    <lineage>
        <taxon>Eukaryota</taxon>
        <taxon>Fungi</taxon>
        <taxon>Dikarya</taxon>
        <taxon>Basidiomycota</taxon>
        <taxon>Pucciniomycotina</taxon>
        <taxon>Pucciniomycetes</taxon>
        <taxon>Pucciniales</taxon>
        <taxon>Sphaerophragmiaceae</taxon>
        <taxon>Austropuccinia</taxon>
    </lineage>
</organism>
<name>A0A9Q3HE65_9BASI</name>
<evidence type="ECO:0000313" key="3">
    <source>
        <dbReference type="Proteomes" id="UP000765509"/>
    </source>
</evidence>
<keyword evidence="3" id="KW-1185">Reference proteome</keyword>
<feature type="compositionally biased region" description="Polar residues" evidence="1">
    <location>
        <begin position="93"/>
        <end position="107"/>
    </location>
</feature>
<feature type="compositionally biased region" description="Basic residues" evidence="1">
    <location>
        <begin position="108"/>
        <end position="117"/>
    </location>
</feature>
<dbReference type="Proteomes" id="UP000765509">
    <property type="component" value="Unassembled WGS sequence"/>
</dbReference>
<sequence>MPVQHIPSAKNTRSNRNTAYMTPTTRVSFDCTPTLHQLSANLDRRPPMEEEEPSKTAGLKSRISRLSLDFQWLSWYHERQKEKGSHQKKNPPVTGSNCSTPPQGSSLKRNKQKSNKGKKFDVSNGKPHAALLNRHNKLFGCEKEGRIKQGLCNYCRGKHPIGKFLKRPQNNPGSSRGFPSK</sequence>
<dbReference type="AlphaFoldDB" id="A0A9Q3HE65"/>
<comment type="caution">
    <text evidence="2">The sequence shown here is derived from an EMBL/GenBank/DDBJ whole genome shotgun (WGS) entry which is preliminary data.</text>
</comment>
<protein>
    <submittedName>
        <fullName evidence="2">Uncharacterized protein</fullName>
    </submittedName>
</protein>
<gene>
    <name evidence="2" type="ORF">O181_038475</name>
</gene>
<reference evidence="2" key="1">
    <citation type="submission" date="2021-03" db="EMBL/GenBank/DDBJ databases">
        <title>Draft genome sequence of rust myrtle Austropuccinia psidii MF-1, a brazilian biotype.</title>
        <authorList>
            <person name="Quecine M.C."/>
            <person name="Pachon D.M.R."/>
            <person name="Bonatelli M.L."/>
            <person name="Correr F.H."/>
            <person name="Franceschini L.M."/>
            <person name="Leite T.F."/>
            <person name="Margarido G.R.A."/>
            <person name="Almeida C.A."/>
            <person name="Ferrarezi J.A."/>
            <person name="Labate C.A."/>
        </authorList>
    </citation>
    <scope>NUCLEOTIDE SEQUENCE</scope>
    <source>
        <strain evidence="2">MF-1</strain>
    </source>
</reference>
<accession>A0A9Q3HE65</accession>
<proteinExistence type="predicted"/>
<evidence type="ECO:0000313" key="2">
    <source>
        <dbReference type="EMBL" id="MBW0498760.1"/>
    </source>
</evidence>
<feature type="region of interest" description="Disordered" evidence="1">
    <location>
        <begin position="162"/>
        <end position="181"/>
    </location>
</feature>
<evidence type="ECO:0000256" key="1">
    <source>
        <dbReference type="SAM" id="MobiDB-lite"/>
    </source>
</evidence>
<dbReference type="EMBL" id="AVOT02014885">
    <property type="protein sequence ID" value="MBW0498760.1"/>
    <property type="molecule type" value="Genomic_DNA"/>
</dbReference>